<name>A0ABU0YPC4_9PROT</name>
<keyword evidence="2" id="KW-1185">Reference proteome</keyword>
<proteinExistence type="predicted"/>
<dbReference type="Proteomes" id="UP001230156">
    <property type="component" value="Unassembled WGS sequence"/>
</dbReference>
<comment type="caution">
    <text evidence="1">The sequence shown here is derived from an EMBL/GenBank/DDBJ whole genome shotgun (WGS) entry which is preliminary data.</text>
</comment>
<protein>
    <submittedName>
        <fullName evidence="1">Uncharacterized protein</fullName>
    </submittedName>
</protein>
<evidence type="ECO:0000313" key="2">
    <source>
        <dbReference type="Proteomes" id="UP001230156"/>
    </source>
</evidence>
<organism evidence="1 2">
    <name type="scientific">Dongia sedimenti</name>
    <dbReference type="NCBI Taxonomy" id="3064282"/>
    <lineage>
        <taxon>Bacteria</taxon>
        <taxon>Pseudomonadati</taxon>
        <taxon>Pseudomonadota</taxon>
        <taxon>Alphaproteobacteria</taxon>
        <taxon>Rhodospirillales</taxon>
        <taxon>Dongiaceae</taxon>
        <taxon>Dongia</taxon>
    </lineage>
</organism>
<dbReference type="RefSeq" id="WP_379957676.1">
    <property type="nucleotide sequence ID" value="NZ_JAUYVI010000005.1"/>
</dbReference>
<reference evidence="2" key="1">
    <citation type="submission" date="2023-08" db="EMBL/GenBank/DDBJ databases">
        <title>Rhodospirillaceae gen. nov., a novel taxon isolated from the Yangtze River Yuezi River estuary sludge.</title>
        <authorList>
            <person name="Ruan L."/>
        </authorList>
    </citation>
    <scope>NUCLEOTIDE SEQUENCE [LARGE SCALE GENOMIC DNA]</scope>
    <source>
        <strain evidence="2">R-7</strain>
    </source>
</reference>
<gene>
    <name evidence="1" type="ORF">Q8A70_17925</name>
</gene>
<evidence type="ECO:0000313" key="1">
    <source>
        <dbReference type="EMBL" id="MDQ7249572.1"/>
    </source>
</evidence>
<dbReference type="EMBL" id="JAUYVI010000005">
    <property type="protein sequence ID" value="MDQ7249572.1"/>
    <property type="molecule type" value="Genomic_DNA"/>
</dbReference>
<sequence length="72" mass="8010">MHGQAAELSTIANAYRYIAERFPGSRIASSTLYAGPPPNFVTRVEFSSGEGEQALYFDLTDWAAAWRREVPN</sequence>
<accession>A0ABU0YPC4</accession>